<keyword evidence="3" id="KW-1185">Reference proteome</keyword>
<name>A0A8H4ENH9_GIGMA</name>
<evidence type="ECO:0000313" key="2">
    <source>
        <dbReference type="EMBL" id="KAF0524609.1"/>
    </source>
</evidence>
<evidence type="ECO:0008006" key="4">
    <source>
        <dbReference type="Google" id="ProtNLM"/>
    </source>
</evidence>
<feature type="chain" id="PRO_5034554023" description="RNase H type-1 domain-containing protein" evidence="1">
    <location>
        <begin position="21"/>
        <end position="155"/>
    </location>
</feature>
<evidence type="ECO:0000256" key="1">
    <source>
        <dbReference type="SAM" id="SignalP"/>
    </source>
</evidence>
<dbReference type="EMBL" id="WTPW01000313">
    <property type="protein sequence ID" value="KAF0524609.1"/>
    <property type="molecule type" value="Genomic_DNA"/>
</dbReference>
<evidence type="ECO:0000313" key="3">
    <source>
        <dbReference type="Proteomes" id="UP000439903"/>
    </source>
</evidence>
<keyword evidence="1" id="KW-0732">Signal</keyword>
<gene>
    <name evidence="2" type="ORF">F8M41_015138</name>
</gene>
<sequence>MTLLSTLMQQLLATIPLLLAIPNNSVITIYIDNLSAIKNLINPPFFKLIQNKNWGIISIINSIKSTKNISITPIKVELHSTSSLHNQADLLAKQDSDKPIIEISYTYFKLPTHFLWNNYIITHKARSFIKNIIKIQELIFWSSLKFFNNYTLDIN</sequence>
<comment type="caution">
    <text evidence="2">The sequence shown here is derived from an EMBL/GenBank/DDBJ whole genome shotgun (WGS) entry which is preliminary data.</text>
</comment>
<dbReference type="Proteomes" id="UP000439903">
    <property type="component" value="Unassembled WGS sequence"/>
</dbReference>
<dbReference type="AlphaFoldDB" id="A0A8H4ENH9"/>
<reference evidence="2 3" key="1">
    <citation type="journal article" date="2019" name="Environ. Microbiol.">
        <title>At the nexus of three kingdoms: the genome of the mycorrhizal fungus Gigaspora margarita provides insights into plant, endobacterial and fungal interactions.</title>
        <authorList>
            <person name="Venice F."/>
            <person name="Ghignone S."/>
            <person name="Salvioli di Fossalunga A."/>
            <person name="Amselem J."/>
            <person name="Novero M."/>
            <person name="Xianan X."/>
            <person name="Sedzielewska Toro K."/>
            <person name="Morin E."/>
            <person name="Lipzen A."/>
            <person name="Grigoriev I.V."/>
            <person name="Henrissat B."/>
            <person name="Martin F.M."/>
            <person name="Bonfante P."/>
        </authorList>
    </citation>
    <scope>NUCLEOTIDE SEQUENCE [LARGE SCALE GENOMIC DNA]</scope>
    <source>
        <strain evidence="2 3">BEG34</strain>
    </source>
</reference>
<proteinExistence type="predicted"/>
<organism evidence="2 3">
    <name type="scientific">Gigaspora margarita</name>
    <dbReference type="NCBI Taxonomy" id="4874"/>
    <lineage>
        <taxon>Eukaryota</taxon>
        <taxon>Fungi</taxon>
        <taxon>Fungi incertae sedis</taxon>
        <taxon>Mucoromycota</taxon>
        <taxon>Glomeromycotina</taxon>
        <taxon>Glomeromycetes</taxon>
        <taxon>Diversisporales</taxon>
        <taxon>Gigasporaceae</taxon>
        <taxon>Gigaspora</taxon>
    </lineage>
</organism>
<feature type="signal peptide" evidence="1">
    <location>
        <begin position="1"/>
        <end position="20"/>
    </location>
</feature>
<accession>A0A8H4ENH9</accession>
<protein>
    <recommendedName>
        <fullName evidence="4">RNase H type-1 domain-containing protein</fullName>
    </recommendedName>
</protein>